<proteinExistence type="predicted"/>
<feature type="transmembrane region" description="Helical" evidence="1">
    <location>
        <begin position="41"/>
        <end position="59"/>
    </location>
</feature>
<reference evidence="2 3" key="1">
    <citation type="submission" date="2024-07" db="EMBL/GenBank/DDBJ databases">
        <authorList>
            <person name="Akdeniz Z."/>
        </authorList>
    </citation>
    <scope>NUCLEOTIDE SEQUENCE [LARGE SCALE GENOMIC DNA]</scope>
</reference>
<evidence type="ECO:0000313" key="2">
    <source>
        <dbReference type="EMBL" id="CAL5994194.1"/>
    </source>
</evidence>
<keyword evidence="3" id="KW-1185">Reference proteome</keyword>
<accession>A0ABP1HGS4</accession>
<protein>
    <submittedName>
        <fullName evidence="2">Hypothetical_protein</fullName>
    </submittedName>
</protein>
<keyword evidence="1" id="KW-0472">Membrane</keyword>
<dbReference type="EMBL" id="CAXDID020000031">
    <property type="protein sequence ID" value="CAL5994194.1"/>
    <property type="molecule type" value="Genomic_DNA"/>
</dbReference>
<gene>
    <name evidence="2" type="ORF">HINF_LOCUS13433</name>
</gene>
<dbReference type="Proteomes" id="UP001642409">
    <property type="component" value="Unassembled WGS sequence"/>
</dbReference>
<keyword evidence="1" id="KW-0812">Transmembrane</keyword>
<evidence type="ECO:0000256" key="1">
    <source>
        <dbReference type="SAM" id="Phobius"/>
    </source>
</evidence>
<sequence length="875" mass="100984">MAFLIAQFGAETANSLPSFIFLYIKYTCFMICLCKQYFNSLYKGFIGSLSSLFLILYYYESRSPYQPLIESNNIQQLETKIILTLKDLSEKEKVPLQNYLIQTIVCSVSLNAANEMQSILFSRLMEQLCLEYKVSFVTVSSKTFQFFVSEEVSTIQKKFDQALQLCSGAQVIAKCLDMKVSAGVAFGEIEQVKQIFGNLQYKQYYGDALELADFVSQHSFDEILVDATGLYDDTRKPGADHRYGQHFQEPHFAYKTELRKLDFEGETRLIAVAEPRDTMTKQLSDVLIKSGNINDISLNIVIAPSSEPMTDNKYDSNSQNANADQLFHDSENKQYNISTETVNNNNQQTFKNIQNRINSEIIIQSNKTNIQLDNNDQINAFNSKSVFQHIFRFIIRITKISKILCINSKYNNVQQKLTKQNPEYIISLIYSIGTYVGYYINNSVDQHTKFVNNYGITIYNGNILLSQWLNIVQYTYLIDIFTKLLCCIIYYKRIQSSSHNVFNKFLQLISFVSNVQKNICTTYNIEIFVNLLQKYKNILSIHNQIIVRLYVQIIFEQSNFNYVLNVQRQNPLIMSFNIVYNICFELIHLIILSQHKIVFLIPYGVALFCHIPWLLHQFSVQVENIYKQFKLSLYIKKQASILSRHRMQLQVNSELLLLTKNQPILQQDIVGDLMVKYEKLKTEPVTESDDETIFMTYLNAKLKLQLAEVPVVHLNNCVLFQLEYGFESVEKTNAVLAEVFQSFGTQHHLLLLRATRKATSWVCYRESGTKADLFPHVQFVLLCLFQLLQKHEHVGVKLAVGDVRGVTLCYEDVHCDVVGQPADDLLSLGSSSGKVSVLRSTWEWYVQNNQQSNASKQLSMQKQFVDCGKQIQLWL</sequence>
<evidence type="ECO:0000313" key="3">
    <source>
        <dbReference type="Proteomes" id="UP001642409"/>
    </source>
</evidence>
<comment type="caution">
    <text evidence="2">The sequence shown here is derived from an EMBL/GenBank/DDBJ whole genome shotgun (WGS) entry which is preliminary data.</text>
</comment>
<keyword evidence="1" id="KW-1133">Transmembrane helix</keyword>
<organism evidence="2 3">
    <name type="scientific">Hexamita inflata</name>
    <dbReference type="NCBI Taxonomy" id="28002"/>
    <lineage>
        <taxon>Eukaryota</taxon>
        <taxon>Metamonada</taxon>
        <taxon>Diplomonadida</taxon>
        <taxon>Hexamitidae</taxon>
        <taxon>Hexamitinae</taxon>
        <taxon>Hexamita</taxon>
    </lineage>
</organism>
<name>A0ABP1HGS4_9EUKA</name>